<evidence type="ECO:0000313" key="2">
    <source>
        <dbReference type="EMBL" id="MDQ0464634.1"/>
    </source>
</evidence>
<keyword evidence="1" id="KW-1133">Transmembrane helix</keyword>
<feature type="transmembrane region" description="Helical" evidence="1">
    <location>
        <begin position="16"/>
        <end position="35"/>
    </location>
</feature>
<evidence type="ECO:0000256" key="1">
    <source>
        <dbReference type="SAM" id="Phobius"/>
    </source>
</evidence>
<evidence type="ECO:0008006" key="4">
    <source>
        <dbReference type="Google" id="ProtNLM"/>
    </source>
</evidence>
<feature type="transmembrane region" description="Helical" evidence="1">
    <location>
        <begin position="84"/>
        <end position="102"/>
    </location>
</feature>
<comment type="caution">
    <text evidence="2">The sequence shown here is derived from an EMBL/GenBank/DDBJ whole genome shotgun (WGS) entry which is preliminary data.</text>
</comment>
<feature type="transmembrane region" description="Helical" evidence="1">
    <location>
        <begin position="250"/>
        <end position="270"/>
    </location>
</feature>
<feature type="transmembrane region" description="Helical" evidence="1">
    <location>
        <begin position="220"/>
        <end position="238"/>
    </location>
</feature>
<name>A0ABU0IRJ7_9CAUL</name>
<reference evidence="2 3" key="1">
    <citation type="submission" date="2023-07" db="EMBL/GenBank/DDBJ databases">
        <title>Genomic Encyclopedia of Type Strains, Phase IV (KMG-IV): sequencing the most valuable type-strain genomes for metagenomic binning, comparative biology and taxonomic classification.</title>
        <authorList>
            <person name="Goeker M."/>
        </authorList>
    </citation>
    <scope>NUCLEOTIDE SEQUENCE [LARGE SCALE GENOMIC DNA]</scope>
    <source>
        <strain evidence="2 3">DSM 18695</strain>
    </source>
</reference>
<proteinExistence type="predicted"/>
<sequence length="338" mass="38307">MTPALTSISPYRVDRISRYVILGVFSLILILLIGLRDHVGHDWNNYLKMFYRDQARDFVGVATSVEPAYAILNWLSSRLGWDVYGVNVACSIVLVGGLFAFCRRQPNFWRTLAMAIPVMVIGIGMGATRQATAIGLLMFAFNAFSDRKLIRYLIFVTLAVLFHRTAAVFFLPAWFIHNRFSILPLIVGGLTFFVVSNFFLKDAMSYYSDSYVGADIVASGALPRIAMNVAAAGVFFYFRKRWNELYDDAHLYMLMSGVTILMSLAVFTSPAATDRMSMYLLPIQVAIFSRLPEMFDKSRRTPITLAVFGLYAGVLFVWLNFSYFAKTSWLPYNNLLWS</sequence>
<organism evidence="2 3">
    <name type="scientific">Caulobacter ginsengisoli</name>
    <dbReference type="NCBI Taxonomy" id="400775"/>
    <lineage>
        <taxon>Bacteria</taxon>
        <taxon>Pseudomonadati</taxon>
        <taxon>Pseudomonadota</taxon>
        <taxon>Alphaproteobacteria</taxon>
        <taxon>Caulobacterales</taxon>
        <taxon>Caulobacteraceae</taxon>
        <taxon>Caulobacter</taxon>
    </lineage>
</organism>
<keyword evidence="1" id="KW-0472">Membrane</keyword>
<protein>
    <recommendedName>
        <fullName evidence="4">EpsG family protein</fullName>
    </recommendedName>
</protein>
<evidence type="ECO:0000313" key="3">
    <source>
        <dbReference type="Proteomes" id="UP001228905"/>
    </source>
</evidence>
<dbReference type="InterPro" id="IPR049458">
    <property type="entry name" value="EpsG-like"/>
</dbReference>
<keyword evidence="3" id="KW-1185">Reference proteome</keyword>
<gene>
    <name evidence="2" type="ORF">QO010_002418</name>
</gene>
<feature type="transmembrane region" description="Helical" evidence="1">
    <location>
        <begin position="152"/>
        <end position="175"/>
    </location>
</feature>
<keyword evidence="1" id="KW-0812">Transmembrane</keyword>
<feature type="transmembrane region" description="Helical" evidence="1">
    <location>
        <begin position="114"/>
        <end position="140"/>
    </location>
</feature>
<feature type="transmembrane region" description="Helical" evidence="1">
    <location>
        <begin position="182"/>
        <end position="200"/>
    </location>
</feature>
<dbReference type="Proteomes" id="UP001228905">
    <property type="component" value="Unassembled WGS sequence"/>
</dbReference>
<dbReference type="Pfam" id="PF14897">
    <property type="entry name" value="EpsG"/>
    <property type="match status" value="1"/>
</dbReference>
<dbReference type="EMBL" id="JAUSVS010000004">
    <property type="protein sequence ID" value="MDQ0464634.1"/>
    <property type="molecule type" value="Genomic_DNA"/>
</dbReference>
<accession>A0ABU0IRJ7</accession>
<feature type="transmembrane region" description="Helical" evidence="1">
    <location>
        <begin position="303"/>
        <end position="325"/>
    </location>
</feature>
<dbReference type="RefSeq" id="WP_307349442.1">
    <property type="nucleotide sequence ID" value="NZ_JAUSVS010000004.1"/>
</dbReference>